<feature type="domain" description="Peptidase M66" evidence="8">
    <location>
        <begin position="244"/>
        <end position="488"/>
    </location>
</feature>
<keyword evidence="5 6" id="KW-0482">Metalloprotease</keyword>
<keyword evidence="2 6" id="KW-0479">Metal-binding</keyword>
<evidence type="ECO:0000256" key="3">
    <source>
        <dbReference type="ARBA" id="ARBA00022801"/>
    </source>
</evidence>
<feature type="binding site" evidence="6">
    <location>
        <position position="396"/>
    </location>
    <ligand>
        <name>Zn(2+)</name>
        <dbReference type="ChEBI" id="CHEBI:29105"/>
        <note>catalytic</note>
    </ligand>
</feature>
<name>A0A1H4W237_PSEAG</name>
<feature type="region of interest" description="Disordered" evidence="7">
    <location>
        <begin position="25"/>
        <end position="52"/>
    </location>
</feature>
<keyword evidence="4 6" id="KW-0862">Zinc</keyword>
<feature type="compositionally biased region" description="Pro residues" evidence="7">
    <location>
        <begin position="40"/>
        <end position="52"/>
    </location>
</feature>
<evidence type="ECO:0000313" key="9">
    <source>
        <dbReference type="EMBL" id="SEC87422.1"/>
    </source>
</evidence>
<dbReference type="PANTHER" id="PTHR39540:SF1">
    <property type="entry name" value="DICTOMALLEIN-1-RELATED"/>
    <property type="match status" value="1"/>
</dbReference>
<evidence type="ECO:0000256" key="1">
    <source>
        <dbReference type="ARBA" id="ARBA00022670"/>
    </source>
</evidence>
<dbReference type="Pfam" id="PF10462">
    <property type="entry name" value="Peptidase_M66"/>
    <property type="match status" value="1"/>
</dbReference>
<evidence type="ECO:0000256" key="7">
    <source>
        <dbReference type="SAM" id="MobiDB-lite"/>
    </source>
</evidence>
<dbReference type="RefSeq" id="WP_167360344.1">
    <property type="nucleotide sequence ID" value="NZ_FNSC01000001.1"/>
</dbReference>
<comment type="cofactor">
    <cofactor evidence="6">
        <name>Zn(2+)</name>
        <dbReference type="ChEBI" id="CHEBI:29105"/>
    </cofactor>
    <text evidence="6">Binds 1 zinc ion per subunit.</text>
</comment>
<dbReference type="GO" id="GO:0046872">
    <property type="term" value="F:metal ion binding"/>
    <property type="evidence" value="ECO:0007669"/>
    <property type="project" value="UniProtKB-UniRule"/>
</dbReference>
<evidence type="ECO:0000313" key="10">
    <source>
        <dbReference type="Proteomes" id="UP000242849"/>
    </source>
</evidence>
<evidence type="ECO:0000259" key="8">
    <source>
        <dbReference type="PROSITE" id="PS51694"/>
    </source>
</evidence>
<dbReference type="InterPro" id="IPR051256">
    <property type="entry name" value="Dictomallein"/>
</dbReference>
<accession>A0A1H4W237</accession>
<dbReference type="PANTHER" id="PTHR39540">
    <property type="match status" value="1"/>
</dbReference>
<keyword evidence="3 6" id="KW-0378">Hydrolase</keyword>
<dbReference type="GO" id="GO:0004222">
    <property type="term" value="F:metalloendopeptidase activity"/>
    <property type="evidence" value="ECO:0007669"/>
    <property type="project" value="UniProtKB-UniRule"/>
</dbReference>
<evidence type="ECO:0000256" key="2">
    <source>
        <dbReference type="ARBA" id="ARBA00022723"/>
    </source>
</evidence>
<dbReference type="STRING" id="53406.SAMN05421553_1593"/>
<protein>
    <submittedName>
        <fullName evidence="9">Peptidase M66</fullName>
    </submittedName>
</protein>
<evidence type="ECO:0000256" key="5">
    <source>
        <dbReference type="ARBA" id="ARBA00023049"/>
    </source>
</evidence>
<keyword evidence="1 6" id="KW-0645">Protease</keyword>
<feature type="binding site" evidence="6">
    <location>
        <position position="406"/>
    </location>
    <ligand>
        <name>Zn(2+)</name>
        <dbReference type="ChEBI" id="CHEBI:29105"/>
        <note>catalytic</note>
    </ligand>
</feature>
<dbReference type="GO" id="GO:0006508">
    <property type="term" value="P:proteolysis"/>
    <property type="evidence" value="ECO:0007669"/>
    <property type="project" value="UniProtKB-UniRule"/>
</dbReference>
<feature type="binding site" evidence="6">
    <location>
        <position position="400"/>
    </location>
    <ligand>
        <name>Zn(2+)</name>
        <dbReference type="ChEBI" id="CHEBI:29105"/>
        <note>catalytic</note>
    </ligand>
</feature>
<organism evidence="9 10">
    <name type="scientific">Pseudomonas anguilliseptica</name>
    <dbReference type="NCBI Taxonomy" id="53406"/>
    <lineage>
        <taxon>Bacteria</taxon>
        <taxon>Pseudomonadati</taxon>
        <taxon>Pseudomonadota</taxon>
        <taxon>Gammaproteobacteria</taxon>
        <taxon>Pseudomonadales</taxon>
        <taxon>Pseudomonadaceae</taxon>
        <taxon>Pseudomonas</taxon>
    </lineage>
</organism>
<proteinExistence type="predicted"/>
<dbReference type="PROSITE" id="PS51694">
    <property type="entry name" value="PEPTIDASE_M66"/>
    <property type="match status" value="1"/>
</dbReference>
<dbReference type="Proteomes" id="UP000242849">
    <property type="component" value="Unassembled WGS sequence"/>
</dbReference>
<keyword evidence="10" id="KW-1185">Reference proteome</keyword>
<evidence type="ECO:0000256" key="4">
    <source>
        <dbReference type="ARBA" id="ARBA00022833"/>
    </source>
</evidence>
<sequence>MLRVSLLLLALVNLTGCLDLGGGGGGSSGGGNSTGSRPPATEPPVAPPVEPPVVPPPVTPPVIPPVEPPVVAPPPAETFPEPSAAVVDEVNAQSFYDVAADGLPRPVRNDLTGDLAAMLQFVQSHSVDPQGNEAKNMPRLTSEREALLLVTPLPTEPLPQQLRVQVTVDGDLKGELLLSEPDRLPRADRTGADGRPDVVYSRRAWSAVLPWDWVRPGMSLQVIDERGRRGERSAAAFDFAAPAELLVQSIRLGMLTTPPTGNGHWFRARTAQAATEYFQTVPVARLVASYYEDVTLDRVMVGSGVIYDTASALNGDVYSGDMRENTAKSTFSTGINLANWGVTSAGMSSHPQPQLTQSAVAHHAAGNYANGIQSHGLSGGNGILTLYSSVGNEFSHEIGHHYGIGHYPGEKDGNYFWAVHHHDSGWGYIAYRKRMRANLLWARNKSAAMSGTPVFADAYAFAPDAMSGGDFTSALSSYTHYTGYSTKN</sequence>
<gene>
    <name evidence="9" type="ORF">SAMN05421553_1593</name>
</gene>
<reference evidence="10" key="1">
    <citation type="submission" date="2016-10" db="EMBL/GenBank/DDBJ databases">
        <authorList>
            <person name="Varghese N."/>
            <person name="Submissions S."/>
        </authorList>
    </citation>
    <scope>NUCLEOTIDE SEQUENCE [LARGE SCALE GENOMIC DNA]</scope>
    <source>
        <strain evidence="10">DSM 12111</strain>
    </source>
</reference>
<dbReference type="InterPro" id="IPR019503">
    <property type="entry name" value="Peptidase_M66_dom"/>
</dbReference>
<dbReference type="EMBL" id="FNSC01000001">
    <property type="protein sequence ID" value="SEC87422.1"/>
    <property type="molecule type" value="Genomic_DNA"/>
</dbReference>
<feature type="active site" evidence="6">
    <location>
        <position position="397"/>
    </location>
</feature>
<evidence type="ECO:0000256" key="6">
    <source>
        <dbReference type="PROSITE-ProRule" id="PRU01031"/>
    </source>
</evidence>
<dbReference type="AlphaFoldDB" id="A0A1H4W237"/>